<feature type="transmembrane region" description="Helical" evidence="1">
    <location>
        <begin position="128"/>
        <end position="150"/>
    </location>
</feature>
<dbReference type="AlphaFoldDB" id="A0A3E0WJ37"/>
<organism evidence="3 4">
    <name type="scientific">Virgibacillus dokdonensis</name>
    <dbReference type="NCBI Taxonomy" id="302167"/>
    <lineage>
        <taxon>Bacteria</taxon>
        <taxon>Bacillati</taxon>
        <taxon>Bacillota</taxon>
        <taxon>Bacilli</taxon>
        <taxon>Bacillales</taxon>
        <taxon>Bacillaceae</taxon>
        <taxon>Virgibacillus</taxon>
    </lineage>
</organism>
<keyword evidence="1" id="KW-0812">Transmembrane</keyword>
<evidence type="ECO:0000259" key="2">
    <source>
        <dbReference type="Pfam" id="PF07853"/>
    </source>
</evidence>
<accession>A0A3E0WJ37</accession>
<keyword evidence="1" id="KW-1133">Transmembrane helix</keyword>
<evidence type="ECO:0000313" key="3">
    <source>
        <dbReference type="EMBL" id="RFA32233.1"/>
    </source>
</evidence>
<comment type="caution">
    <text evidence="3">The sequence shown here is derived from an EMBL/GenBank/DDBJ whole genome shotgun (WGS) entry which is preliminary data.</text>
</comment>
<dbReference type="Pfam" id="PF07853">
    <property type="entry name" value="DUF1648"/>
    <property type="match status" value="1"/>
</dbReference>
<evidence type="ECO:0000256" key="1">
    <source>
        <dbReference type="SAM" id="Phobius"/>
    </source>
</evidence>
<dbReference type="RefSeq" id="WP_077701898.1">
    <property type="nucleotide sequence ID" value="NZ_LT745762.1"/>
</dbReference>
<dbReference type="EMBL" id="NFZX01000072">
    <property type="protein sequence ID" value="RFA32233.1"/>
    <property type="molecule type" value="Genomic_DNA"/>
</dbReference>
<feature type="transmembrane region" description="Helical" evidence="1">
    <location>
        <begin position="49"/>
        <end position="72"/>
    </location>
</feature>
<gene>
    <name evidence="3" type="ORF">CAI16_18580</name>
</gene>
<feature type="transmembrane region" description="Helical" evidence="1">
    <location>
        <begin position="93"/>
        <end position="113"/>
    </location>
</feature>
<keyword evidence="1" id="KW-0472">Membrane</keyword>
<protein>
    <recommendedName>
        <fullName evidence="2">DUF1648 domain-containing protein</fullName>
    </recommendedName>
</protein>
<feature type="transmembrane region" description="Helical" evidence="1">
    <location>
        <begin position="7"/>
        <end position="29"/>
    </location>
</feature>
<sequence length="156" mass="18360">MKVKSFKYLLTSISVLILVYHLINMFIFWPEIPERIAIHFTKGEPDNWGLKYFLLVIPLIGLFLWWLIGLLTKHPEKLNYINLTEKNREKQYTMAKEIMILMQNLLFIISIFANESLLRYAAGMENGVFIFLSLFLLAVILISLFFNLIWAATLKE</sequence>
<name>A0A3E0WJ37_9BACI</name>
<dbReference type="Proteomes" id="UP000256488">
    <property type="component" value="Unassembled WGS sequence"/>
</dbReference>
<dbReference type="InterPro" id="IPR012867">
    <property type="entry name" value="DUF1648"/>
</dbReference>
<evidence type="ECO:0000313" key="4">
    <source>
        <dbReference type="Proteomes" id="UP000256488"/>
    </source>
</evidence>
<feature type="domain" description="DUF1648" evidence="2">
    <location>
        <begin position="17"/>
        <end position="61"/>
    </location>
</feature>
<proteinExistence type="predicted"/>
<reference evidence="3 4" key="1">
    <citation type="submission" date="2017-05" db="EMBL/GenBank/DDBJ databases">
        <title>Virgibacillus sp. AK90 isolated from a saltern of Kakinada, India.</title>
        <authorList>
            <person name="Gupta V."/>
            <person name="Sidhu C."/>
            <person name="Korpole S."/>
            <person name="Pinnaka A.K."/>
        </authorList>
    </citation>
    <scope>NUCLEOTIDE SEQUENCE [LARGE SCALE GENOMIC DNA]</scope>
    <source>
        <strain evidence="3 4">AK90</strain>
    </source>
</reference>